<proteinExistence type="inferred from homology"/>
<protein>
    <recommendedName>
        <fullName evidence="8">Phosphoribosyl-ATP pyrophosphatase</fullName>
        <shortName evidence="8">PRA-PH</shortName>
        <ecNumber evidence="8">3.6.1.31</ecNumber>
    </recommendedName>
</protein>
<dbReference type="OrthoDB" id="9795769at2"/>
<dbReference type="STRING" id="1914305.BLW93_01985"/>
<reference evidence="9 10" key="1">
    <citation type="submission" date="2016-10" db="EMBL/GenBank/DDBJ databases">
        <title>Genome sequence of a sulfur-reducing bacterium Desulfurobacterium indicum K6013.</title>
        <authorList>
            <person name="Cao J."/>
            <person name="Shao Z."/>
            <person name="Alain K."/>
            <person name="Jebbar M."/>
        </authorList>
    </citation>
    <scope>NUCLEOTIDE SEQUENCE [LARGE SCALE GENOMIC DNA]</scope>
    <source>
        <strain evidence="9 10">K6013</strain>
    </source>
</reference>
<evidence type="ECO:0000256" key="2">
    <source>
        <dbReference type="ARBA" id="ARBA00005204"/>
    </source>
</evidence>
<keyword evidence="3 8" id="KW-0028">Amino-acid biosynthesis</keyword>
<dbReference type="GO" id="GO:0000105">
    <property type="term" value="P:L-histidine biosynthetic process"/>
    <property type="evidence" value="ECO:0007669"/>
    <property type="project" value="UniProtKB-UniRule"/>
</dbReference>
<comment type="pathway">
    <text evidence="2 8">Amino-acid biosynthesis; L-histidine biosynthesis; L-histidine from 5-phospho-alpha-D-ribose 1-diphosphate: step 2/9.</text>
</comment>
<evidence type="ECO:0000256" key="1">
    <source>
        <dbReference type="ARBA" id="ARBA00001460"/>
    </source>
</evidence>
<dbReference type="PANTHER" id="PTHR42945">
    <property type="entry name" value="HISTIDINE BIOSYNTHESIS BIFUNCTIONAL PROTEIN"/>
    <property type="match status" value="1"/>
</dbReference>
<dbReference type="GO" id="GO:0004636">
    <property type="term" value="F:phosphoribosyl-ATP diphosphatase activity"/>
    <property type="evidence" value="ECO:0007669"/>
    <property type="project" value="UniProtKB-UniRule"/>
</dbReference>
<dbReference type="EMBL" id="MOEN01000004">
    <property type="protein sequence ID" value="OMH41112.1"/>
    <property type="molecule type" value="Genomic_DNA"/>
</dbReference>
<keyword evidence="4 8" id="KW-0547">Nucleotide-binding</keyword>
<dbReference type="EC" id="3.6.1.31" evidence="8"/>
<evidence type="ECO:0000256" key="3">
    <source>
        <dbReference type="ARBA" id="ARBA00022605"/>
    </source>
</evidence>
<name>A0A1R1MMR1_9BACT</name>
<evidence type="ECO:0000313" key="9">
    <source>
        <dbReference type="EMBL" id="OMH41112.1"/>
    </source>
</evidence>
<gene>
    <name evidence="8" type="primary">hisE</name>
    <name evidence="9" type="ORF">BLW93_01985</name>
</gene>
<comment type="caution">
    <text evidence="9">The sequence shown here is derived from an EMBL/GenBank/DDBJ whole genome shotgun (WGS) entry which is preliminary data.</text>
</comment>
<dbReference type="AlphaFoldDB" id="A0A1R1MMR1"/>
<sequence length="95" mass="11036">MRFCEVFEKLYGIIDERKRTLPEGSYTASLFKKGEDRILQKVGEEAIETILAFKSGNRQDIVYETSDLLYHLFVAMVEKGVTLDDIAVELERRMK</sequence>
<dbReference type="NCBIfam" id="TIGR03188">
    <property type="entry name" value="histidine_hisI"/>
    <property type="match status" value="1"/>
</dbReference>
<evidence type="ECO:0000256" key="4">
    <source>
        <dbReference type="ARBA" id="ARBA00022741"/>
    </source>
</evidence>
<evidence type="ECO:0000256" key="8">
    <source>
        <dbReference type="HAMAP-Rule" id="MF_01020"/>
    </source>
</evidence>
<dbReference type="Gene3D" id="1.10.287.1080">
    <property type="entry name" value="MazG-like"/>
    <property type="match status" value="1"/>
</dbReference>
<dbReference type="Proteomes" id="UP000187408">
    <property type="component" value="Unassembled WGS sequence"/>
</dbReference>
<evidence type="ECO:0000256" key="5">
    <source>
        <dbReference type="ARBA" id="ARBA00022801"/>
    </source>
</evidence>
<dbReference type="UniPathway" id="UPA00031">
    <property type="reaction ID" value="UER00007"/>
</dbReference>
<dbReference type="RefSeq" id="WP_076712441.1">
    <property type="nucleotide sequence ID" value="NZ_MOEN01000004.1"/>
</dbReference>
<organism evidence="9 10">
    <name type="scientific">Desulfurobacterium indicum</name>
    <dbReference type="NCBI Taxonomy" id="1914305"/>
    <lineage>
        <taxon>Bacteria</taxon>
        <taxon>Pseudomonadati</taxon>
        <taxon>Aquificota</taxon>
        <taxon>Aquificia</taxon>
        <taxon>Desulfurobacteriales</taxon>
        <taxon>Desulfurobacteriaceae</taxon>
        <taxon>Desulfurobacterium</taxon>
    </lineage>
</organism>
<keyword evidence="6 8" id="KW-0067">ATP-binding</keyword>
<dbReference type="HAMAP" id="MF_01020">
    <property type="entry name" value="HisE"/>
    <property type="match status" value="1"/>
</dbReference>
<keyword evidence="5 8" id="KW-0378">Hydrolase</keyword>
<keyword evidence="8" id="KW-0963">Cytoplasm</keyword>
<dbReference type="SUPFAM" id="SSF101386">
    <property type="entry name" value="all-alpha NTP pyrophosphatases"/>
    <property type="match status" value="1"/>
</dbReference>
<comment type="catalytic activity">
    <reaction evidence="1 8">
        <text>1-(5-phospho-beta-D-ribosyl)-ATP + H2O = 1-(5-phospho-beta-D-ribosyl)-5'-AMP + diphosphate + H(+)</text>
        <dbReference type="Rhea" id="RHEA:22828"/>
        <dbReference type="ChEBI" id="CHEBI:15377"/>
        <dbReference type="ChEBI" id="CHEBI:15378"/>
        <dbReference type="ChEBI" id="CHEBI:33019"/>
        <dbReference type="ChEBI" id="CHEBI:59457"/>
        <dbReference type="ChEBI" id="CHEBI:73183"/>
        <dbReference type="EC" id="3.6.1.31"/>
    </reaction>
</comment>
<comment type="similarity">
    <text evidence="8">Belongs to the PRA-PH family.</text>
</comment>
<accession>A0A1R1MMR1</accession>
<dbReference type="Pfam" id="PF01503">
    <property type="entry name" value="PRA-PH"/>
    <property type="match status" value="1"/>
</dbReference>
<evidence type="ECO:0000256" key="7">
    <source>
        <dbReference type="ARBA" id="ARBA00023102"/>
    </source>
</evidence>
<dbReference type="InterPro" id="IPR008179">
    <property type="entry name" value="HisE"/>
</dbReference>
<dbReference type="GO" id="GO:0005524">
    <property type="term" value="F:ATP binding"/>
    <property type="evidence" value="ECO:0007669"/>
    <property type="project" value="UniProtKB-KW"/>
</dbReference>
<dbReference type="InterPro" id="IPR021130">
    <property type="entry name" value="PRib-ATP_PPHydrolase-like"/>
</dbReference>
<evidence type="ECO:0000256" key="6">
    <source>
        <dbReference type="ARBA" id="ARBA00022840"/>
    </source>
</evidence>
<evidence type="ECO:0000313" key="10">
    <source>
        <dbReference type="Proteomes" id="UP000187408"/>
    </source>
</evidence>
<comment type="subcellular location">
    <subcellularLocation>
        <location evidence="8">Cytoplasm</location>
    </subcellularLocation>
</comment>
<keyword evidence="10" id="KW-1185">Reference proteome</keyword>
<keyword evidence="7 8" id="KW-0368">Histidine biosynthesis</keyword>
<dbReference type="PANTHER" id="PTHR42945:SF1">
    <property type="entry name" value="HISTIDINE BIOSYNTHESIS BIFUNCTIONAL PROTEIN HIS7"/>
    <property type="match status" value="1"/>
</dbReference>
<dbReference type="FunFam" id="1.10.287.1080:FF:000002">
    <property type="entry name" value="Histidine biosynthesis bifunctional protein HisIE"/>
    <property type="match status" value="1"/>
</dbReference>
<dbReference type="GO" id="GO:0005737">
    <property type="term" value="C:cytoplasm"/>
    <property type="evidence" value="ECO:0007669"/>
    <property type="project" value="UniProtKB-SubCell"/>
</dbReference>
<dbReference type="CDD" id="cd11534">
    <property type="entry name" value="NTP-PPase_HisIE_like"/>
    <property type="match status" value="1"/>
</dbReference>